<dbReference type="InterPro" id="IPR003439">
    <property type="entry name" value="ABC_transporter-like_ATP-bd"/>
</dbReference>
<dbReference type="Proteomes" id="UP000433104">
    <property type="component" value="Unassembled WGS sequence"/>
</dbReference>
<evidence type="ECO:0000313" key="5">
    <source>
        <dbReference type="Proteomes" id="UP000433104"/>
    </source>
</evidence>
<dbReference type="InterPro" id="IPR027417">
    <property type="entry name" value="P-loop_NTPase"/>
</dbReference>
<evidence type="ECO:0000256" key="2">
    <source>
        <dbReference type="ARBA" id="ARBA00022840"/>
    </source>
</evidence>
<comment type="caution">
    <text evidence="4">The sequence shown here is derived from an EMBL/GenBank/DDBJ whole genome shotgun (WGS) entry which is preliminary data.</text>
</comment>
<dbReference type="PANTHER" id="PTHR43158">
    <property type="entry name" value="SKFA PEPTIDE EXPORT ATP-BINDING PROTEIN SKFE"/>
    <property type="match status" value="1"/>
</dbReference>
<accession>A0A844ZHQ7</accession>
<dbReference type="PANTHER" id="PTHR43158:SF2">
    <property type="entry name" value="SKFA PEPTIDE EXPORT ATP-BINDING PROTEIN SKFE"/>
    <property type="match status" value="1"/>
</dbReference>
<dbReference type="GO" id="GO:0016887">
    <property type="term" value="F:ATP hydrolysis activity"/>
    <property type="evidence" value="ECO:0007669"/>
    <property type="project" value="InterPro"/>
</dbReference>
<dbReference type="SMART" id="SM00382">
    <property type="entry name" value="AAA"/>
    <property type="match status" value="1"/>
</dbReference>
<organism evidence="4 5">
    <name type="scientific">Parapontixanthobacter aurantiacus</name>
    <dbReference type="NCBI Taxonomy" id="1463599"/>
    <lineage>
        <taxon>Bacteria</taxon>
        <taxon>Pseudomonadati</taxon>
        <taxon>Pseudomonadota</taxon>
        <taxon>Alphaproteobacteria</taxon>
        <taxon>Sphingomonadales</taxon>
        <taxon>Erythrobacteraceae</taxon>
        <taxon>Parapontixanthobacter</taxon>
    </lineage>
</organism>
<gene>
    <name evidence="4" type="ORF">GRI38_10620</name>
</gene>
<name>A0A844ZHQ7_9SPHN</name>
<dbReference type="GO" id="GO:0005524">
    <property type="term" value="F:ATP binding"/>
    <property type="evidence" value="ECO:0007669"/>
    <property type="project" value="UniProtKB-KW"/>
</dbReference>
<dbReference type="CDD" id="cd03230">
    <property type="entry name" value="ABC_DR_subfamily_A"/>
    <property type="match status" value="1"/>
</dbReference>
<dbReference type="RefSeq" id="WP_160683508.1">
    <property type="nucleotide sequence ID" value="NZ_WTYW01000003.1"/>
</dbReference>
<dbReference type="PROSITE" id="PS50893">
    <property type="entry name" value="ABC_TRANSPORTER_2"/>
    <property type="match status" value="1"/>
</dbReference>
<keyword evidence="2 4" id="KW-0067">ATP-binding</keyword>
<feature type="domain" description="ABC transporter" evidence="3">
    <location>
        <begin position="5"/>
        <end position="232"/>
    </location>
</feature>
<keyword evidence="5" id="KW-1185">Reference proteome</keyword>
<dbReference type="Gene3D" id="3.40.50.300">
    <property type="entry name" value="P-loop containing nucleotide triphosphate hydrolases"/>
    <property type="match status" value="1"/>
</dbReference>
<dbReference type="PROSITE" id="PS00211">
    <property type="entry name" value="ABC_TRANSPORTER_1"/>
    <property type="match status" value="1"/>
</dbReference>
<keyword evidence="1" id="KW-0547">Nucleotide-binding</keyword>
<sequence length="299" mass="32631">MDSAIKTSALTKRYGHHRALTDVDFSVPEGAVCLLAGTNGAGKTTLLRILINLERRTTGACEVLGLDPACNGAAVRAQVGFVSETTDWGYGWLRVGEMLAHVASYYPSWDRQYALHLVQILDVRMERRLKALSKGQRRCVQIVAALAHRPQLLLLDEPTDGLDPLVRDRTLRLFTEHTADTGCTAVVSTHLVSEVAQLADHVAILRSGAMLHQEPVERMLGELHRLELDAPSGWSAPSELQTAVLRQDHAIGRSPTLLVTGQLALIQPLITKSGATIRHAGRLDLSEAVVARLRSEPKS</sequence>
<dbReference type="Pfam" id="PF00005">
    <property type="entry name" value="ABC_tran"/>
    <property type="match status" value="1"/>
</dbReference>
<dbReference type="InterPro" id="IPR003593">
    <property type="entry name" value="AAA+_ATPase"/>
</dbReference>
<protein>
    <submittedName>
        <fullName evidence="4">ATP-binding cassette domain-containing protein</fullName>
    </submittedName>
</protein>
<proteinExistence type="predicted"/>
<evidence type="ECO:0000256" key="1">
    <source>
        <dbReference type="ARBA" id="ARBA00022741"/>
    </source>
</evidence>
<evidence type="ECO:0000259" key="3">
    <source>
        <dbReference type="PROSITE" id="PS50893"/>
    </source>
</evidence>
<dbReference type="EMBL" id="WTYW01000003">
    <property type="protein sequence ID" value="MXO86477.1"/>
    <property type="molecule type" value="Genomic_DNA"/>
</dbReference>
<dbReference type="OrthoDB" id="9806044at2"/>
<reference evidence="4 5" key="1">
    <citation type="submission" date="2019-12" db="EMBL/GenBank/DDBJ databases">
        <title>Genomic-based taxomic classification of the family Erythrobacteraceae.</title>
        <authorList>
            <person name="Xu L."/>
        </authorList>
    </citation>
    <scope>NUCLEOTIDE SEQUENCE [LARGE SCALE GENOMIC DNA]</scope>
    <source>
        <strain evidence="4 5">MCCC 1A09962</strain>
    </source>
</reference>
<dbReference type="AlphaFoldDB" id="A0A844ZHQ7"/>
<dbReference type="InterPro" id="IPR017871">
    <property type="entry name" value="ABC_transporter-like_CS"/>
</dbReference>
<dbReference type="SUPFAM" id="SSF52540">
    <property type="entry name" value="P-loop containing nucleoside triphosphate hydrolases"/>
    <property type="match status" value="1"/>
</dbReference>
<evidence type="ECO:0000313" key="4">
    <source>
        <dbReference type="EMBL" id="MXO86477.1"/>
    </source>
</evidence>